<proteinExistence type="predicted"/>
<dbReference type="EMBL" id="SWBP01000003">
    <property type="protein sequence ID" value="TKB97940.1"/>
    <property type="molecule type" value="Genomic_DNA"/>
</dbReference>
<name>A0A4U1C1G1_9SPHI</name>
<gene>
    <name evidence="2" type="ORF">FA046_09200</name>
</gene>
<reference evidence="2 3" key="1">
    <citation type="submission" date="2019-04" db="EMBL/GenBank/DDBJ databases">
        <title>Pedobacter sp. AR-3-17 sp. nov., isolated from Arctic soil.</title>
        <authorList>
            <person name="Dahal R.H."/>
            <person name="Kim D.-U."/>
        </authorList>
    </citation>
    <scope>NUCLEOTIDE SEQUENCE [LARGE SCALE GENOMIC DNA]</scope>
    <source>
        <strain evidence="2 3">AR-3-17</strain>
    </source>
</reference>
<keyword evidence="1" id="KW-0472">Membrane</keyword>
<keyword evidence="3" id="KW-1185">Reference proteome</keyword>
<evidence type="ECO:0000256" key="1">
    <source>
        <dbReference type="SAM" id="Phobius"/>
    </source>
</evidence>
<dbReference type="AlphaFoldDB" id="A0A4U1C1G1"/>
<sequence>MLKLKTTRYSHKRSIVLKKTFRAVSNIFTLIILILLTK</sequence>
<feature type="transmembrane region" description="Helical" evidence="1">
    <location>
        <begin position="20"/>
        <end position="37"/>
    </location>
</feature>
<evidence type="ECO:0000313" key="3">
    <source>
        <dbReference type="Proteomes" id="UP000308181"/>
    </source>
</evidence>
<keyword evidence="1" id="KW-1133">Transmembrane helix</keyword>
<accession>A0A4U1C1G1</accession>
<dbReference type="Proteomes" id="UP000308181">
    <property type="component" value="Unassembled WGS sequence"/>
</dbReference>
<keyword evidence="1" id="KW-0812">Transmembrane</keyword>
<protein>
    <submittedName>
        <fullName evidence="2">Uncharacterized protein</fullName>
    </submittedName>
</protein>
<comment type="caution">
    <text evidence="2">The sequence shown here is derived from an EMBL/GenBank/DDBJ whole genome shotgun (WGS) entry which is preliminary data.</text>
</comment>
<evidence type="ECO:0000313" key="2">
    <source>
        <dbReference type="EMBL" id="TKB97940.1"/>
    </source>
</evidence>
<organism evidence="2 3">
    <name type="scientific">Pedobacter cryophilus</name>
    <dbReference type="NCBI Taxonomy" id="2571271"/>
    <lineage>
        <taxon>Bacteria</taxon>
        <taxon>Pseudomonadati</taxon>
        <taxon>Bacteroidota</taxon>
        <taxon>Sphingobacteriia</taxon>
        <taxon>Sphingobacteriales</taxon>
        <taxon>Sphingobacteriaceae</taxon>
        <taxon>Pedobacter</taxon>
    </lineage>
</organism>